<evidence type="ECO:0000256" key="1">
    <source>
        <dbReference type="SAM" id="SignalP"/>
    </source>
</evidence>
<gene>
    <name evidence="2" type="ORF">FB567DRAFT_540262</name>
</gene>
<dbReference type="AlphaFoldDB" id="A0A8K0QT03"/>
<proteinExistence type="predicted"/>
<reference evidence="2" key="1">
    <citation type="journal article" date="2021" name="Nat. Commun.">
        <title>Genetic determinants of endophytism in the Arabidopsis root mycobiome.</title>
        <authorList>
            <person name="Mesny F."/>
            <person name="Miyauchi S."/>
            <person name="Thiergart T."/>
            <person name="Pickel B."/>
            <person name="Atanasova L."/>
            <person name="Karlsson M."/>
            <person name="Huettel B."/>
            <person name="Barry K.W."/>
            <person name="Haridas S."/>
            <person name="Chen C."/>
            <person name="Bauer D."/>
            <person name="Andreopoulos W."/>
            <person name="Pangilinan J."/>
            <person name="LaButti K."/>
            <person name="Riley R."/>
            <person name="Lipzen A."/>
            <person name="Clum A."/>
            <person name="Drula E."/>
            <person name="Henrissat B."/>
            <person name="Kohler A."/>
            <person name="Grigoriev I.V."/>
            <person name="Martin F.M."/>
            <person name="Hacquard S."/>
        </authorList>
    </citation>
    <scope>NUCLEOTIDE SEQUENCE</scope>
    <source>
        <strain evidence="2">MPI-SDFR-AT-0120</strain>
    </source>
</reference>
<keyword evidence="3" id="KW-1185">Reference proteome</keyword>
<keyword evidence="1" id="KW-0732">Signal</keyword>
<accession>A0A8K0QT03</accession>
<feature type="signal peptide" evidence="1">
    <location>
        <begin position="1"/>
        <end position="29"/>
    </location>
</feature>
<evidence type="ECO:0000313" key="2">
    <source>
        <dbReference type="EMBL" id="KAH7069502.1"/>
    </source>
</evidence>
<comment type="caution">
    <text evidence="2">The sequence shown here is derived from an EMBL/GenBank/DDBJ whole genome shotgun (WGS) entry which is preliminary data.</text>
</comment>
<evidence type="ECO:0000313" key="3">
    <source>
        <dbReference type="Proteomes" id="UP000813461"/>
    </source>
</evidence>
<name>A0A8K0QT03_9PLEO</name>
<feature type="chain" id="PRO_5035459333" description="Secreted protein" evidence="1">
    <location>
        <begin position="30"/>
        <end position="83"/>
    </location>
</feature>
<dbReference type="EMBL" id="JAGMVJ010000029">
    <property type="protein sequence ID" value="KAH7069502.1"/>
    <property type="molecule type" value="Genomic_DNA"/>
</dbReference>
<evidence type="ECO:0008006" key="4">
    <source>
        <dbReference type="Google" id="ProtNLM"/>
    </source>
</evidence>
<protein>
    <recommendedName>
        <fullName evidence="4">Secreted protein</fullName>
    </recommendedName>
</protein>
<organism evidence="2 3">
    <name type="scientific">Paraphoma chrysanthemicola</name>
    <dbReference type="NCBI Taxonomy" id="798071"/>
    <lineage>
        <taxon>Eukaryota</taxon>
        <taxon>Fungi</taxon>
        <taxon>Dikarya</taxon>
        <taxon>Ascomycota</taxon>
        <taxon>Pezizomycotina</taxon>
        <taxon>Dothideomycetes</taxon>
        <taxon>Pleosporomycetidae</taxon>
        <taxon>Pleosporales</taxon>
        <taxon>Pleosporineae</taxon>
        <taxon>Phaeosphaeriaceae</taxon>
        <taxon>Paraphoma</taxon>
    </lineage>
</organism>
<sequence>MMMHHTNVLQNTYNRWLLLLLLLAQAAIAVRCILQHPSRVGTSLEQPREVCRSTSSGGAFRRRRLRGQAGKLLERVAANRARH</sequence>
<dbReference type="Proteomes" id="UP000813461">
    <property type="component" value="Unassembled WGS sequence"/>
</dbReference>